<accession>A0ABU6XHU8</accession>
<organism evidence="1 2">
    <name type="scientific">Stylosanthes scabra</name>
    <dbReference type="NCBI Taxonomy" id="79078"/>
    <lineage>
        <taxon>Eukaryota</taxon>
        <taxon>Viridiplantae</taxon>
        <taxon>Streptophyta</taxon>
        <taxon>Embryophyta</taxon>
        <taxon>Tracheophyta</taxon>
        <taxon>Spermatophyta</taxon>
        <taxon>Magnoliopsida</taxon>
        <taxon>eudicotyledons</taxon>
        <taxon>Gunneridae</taxon>
        <taxon>Pentapetalae</taxon>
        <taxon>rosids</taxon>
        <taxon>fabids</taxon>
        <taxon>Fabales</taxon>
        <taxon>Fabaceae</taxon>
        <taxon>Papilionoideae</taxon>
        <taxon>50 kb inversion clade</taxon>
        <taxon>dalbergioids sensu lato</taxon>
        <taxon>Dalbergieae</taxon>
        <taxon>Pterocarpus clade</taxon>
        <taxon>Stylosanthes</taxon>
    </lineage>
</organism>
<protein>
    <submittedName>
        <fullName evidence="1">Uncharacterized protein</fullName>
    </submittedName>
</protein>
<comment type="caution">
    <text evidence="1">The sequence shown here is derived from an EMBL/GenBank/DDBJ whole genome shotgun (WGS) entry which is preliminary data.</text>
</comment>
<evidence type="ECO:0000313" key="1">
    <source>
        <dbReference type="EMBL" id="MED6197626.1"/>
    </source>
</evidence>
<dbReference type="EMBL" id="JASCZI010211936">
    <property type="protein sequence ID" value="MED6197626.1"/>
    <property type="molecule type" value="Genomic_DNA"/>
</dbReference>
<name>A0ABU6XHU8_9FABA</name>
<gene>
    <name evidence="1" type="ORF">PIB30_058287</name>
</gene>
<reference evidence="1 2" key="1">
    <citation type="journal article" date="2023" name="Plants (Basel)">
        <title>Bridging the Gap: Combining Genomics and Transcriptomics Approaches to Understand Stylosanthes scabra, an Orphan Legume from the Brazilian Caatinga.</title>
        <authorList>
            <person name="Ferreira-Neto J.R.C."/>
            <person name="da Silva M.D."/>
            <person name="Binneck E."/>
            <person name="de Melo N.F."/>
            <person name="da Silva R.H."/>
            <person name="de Melo A.L.T.M."/>
            <person name="Pandolfi V."/>
            <person name="Bustamante F.O."/>
            <person name="Brasileiro-Vidal A.C."/>
            <person name="Benko-Iseppon A.M."/>
        </authorList>
    </citation>
    <scope>NUCLEOTIDE SEQUENCE [LARGE SCALE GENOMIC DNA]</scope>
    <source>
        <tissue evidence="1">Leaves</tissue>
    </source>
</reference>
<proteinExistence type="predicted"/>
<keyword evidence="2" id="KW-1185">Reference proteome</keyword>
<sequence>MSIRIMWTNPGPSLAAITIGESESAKPCTKSSLLKVIIGNRGGGIQTVARTFKSFLRDDLDFSKVLEPVMTCDLHDRIVVISAVSWVPGFWPWGFFSVRRPSFREDTSFQDLLINLRNGSYQQGIGCVFVHYPGEPYGLGVHGGCYYLVDLFMMYELLGNDLHLLPRPHWLGRQLLSNKVVVCETVCENSPDATNGVWLRRRTWGRADLPFIYPL</sequence>
<evidence type="ECO:0000313" key="2">
    <source>
        <dbReference type="Proteomes" id="UP001341840"/>
    </source>
</evidence>
<dbReference type="Proteomes" id="UP001341840">
    <property type="component" value="Unassembled WGS sequence"/>
</dbReference>